<dbReference type="SUPFAM" id="SSF63446">
    <property type="entry name" value="Type I dockerin domain"/>
    <property type="match status" value="1"/>
</dbReference>
<evidence type="ECO:0000313" key="2">
    <source>
        <dbReference type="EMBL" id="BAP60633.1"/>
    </source>
</evidence>
<evidence type="ECO:0000313" key="3">
    <source>
        <dbReference type="Proteomes" id="UP000264208"/>
    </source>
</evidence>
<dbReference type="KEGG" id="mmak:MMKA1_05160"/>
<organism evidence="2 3">
    <name type="scientific">Methanococcus maripaludis KA1</name>
    <dbReference type="NCBI Taxonomy" id="637914"/>
    <lineage>
        <taxon>Archaea</taxon>
        <taxon>Methanobacteriati</taxon>
        <taxon>Methanobacteriota</taxon>
        <taxon>Methanomada group</taxon>
        <taxon>Methanococci</taxon>
        <taxon>Methanococcales</taxon>
        <taxon>Methanococcaceae</taxon>
        <taxon>Methanococcus</taxon>
    </lineage>
</organism>
<dbReference type="InterPro" id="IPR018247">
    <property type="entry name" value="EF_Hand_1_Ca_BS"/>
</dbReference>
<dbReference type="SUPFAM" id="SSF53807">
    <property type="entry name" value="Helical backbone' metal receptor"/>
    <property type="match status" value="1"/>
</dbReference>
<name>A0A2Z5PET1_METMI</name>
<reference evidence="2 3" key="1">
    <citation type="submission" date="2009-06" db="EMBL/GenBank/DDBJ databases">
        <title>Molecular Evidence for Microbiologically Influenced Corrosion from genome of Methanogen.</title>
        <authorList>
            <person name="Ito N."/>
            <person name="Tsurumaru H."/>
            <person name="Shimizu A."/>
            <person name="Harada T."/>
            <person name="Hosoyama A."/>
            <person name="Horikawa H."/>
            <person name="Wakai S."/>
            <person name="Sasaki K."/>
            <person name="Nishijima K."/>
            <person name="Ataku H."/>
            <person name="Yamazaki J."/>
            <person name="Mise M."/>
            <person name="Yamazaki S."/>
            <person name="Tanikawa S."/>
            <person name="Harayama S."/>
            <person name="Fujita N."/>
        </authorList>
    </citation>
    <scope>NUCLEOTIDE SEQUENCE [LARGE SCALE GENOMIC DNA]</scope>
    <source>
        <strain evidence="3">KA1 ( NBRC 102054)</strain>
    </source>
</reference>
<dbReference type="InterPro" id="IPR002491">
    <property type="entry name" value="ABC_transptr_periplasmic_BD"/>
</dbReference>
<dbReference type="Gene3D" id="3.40.50.1980">
    <property type="entry name" value="Nitrogenase molybdenum iron protein domain"/>
    <property type="match status" value="2"/>
</dbReference>
<evidence type="ECO:0000259" key="1">
    <source>
        <dbReference type="Pfam" id="PF01497"/>
    </source>
</evidence>
<dbReference type="PROSITE" id="PS00018">
    <property type="entry name" value="EF_HAND_1"/>
    <property type="match status" value="1"/>
</dbReference>
<dbReference type="GO" id="GO:0000272">
    <property type="term" value="P:polysaccharide catabolic process"/>
    <property type="evidence" value="ECO:0007669"/>
    <property type="project" value="InterPro"/>
</dbReference>
<gene>
    <name evidence="2" type="ORF">MMKA1_05160</name>
</gene>
<dbReference type="InterPro" id="IPR050902">
    <property type="entry name" value="ABC_Transporter_SBP"/>
</dbReference>
<dbReference type="EMBL" id="AP011526">
    <property type="protein sequence ID" value="BAP60633.1"/>
    <property type="molecule type" value="Genomic_DNA"/>
</dbReference>
<dbReference type="Pfam" id="PF01497">
    <property type="entry name" value="Peripla_BP_2"/>
    <property type="match status" value="1"/>
</dbReference>
<protein>
    <submittedName>
        <fullName evidence="2">Putative iron compound ABC transporter periplasmic binding protein</fullName>
    </submittedName>
</protein>
<dbReference type="RefSeq" id="WP_146778059.1">
    <property type="nucleotide sequence ID" value="NZ_AP011526.1"/>
</dbReference>
<feature type="domain" description="Fe/B12 periplasmic-binding" evidence="1">
    <location>
        <begin position="157"/>
        <end position="379"/>
    </location>
</feature>
<dbReference type="Gene3D" id="2.60.40.4130">
    <property type="match status" value="1"/>
</dbReference>
<dbReference type="AlphaFoldDB" id="A0A2Z5PET1"/>
<proteinExistence type="predicted"/>
<dbReference type="PANTHER" id="PTHR30535:SF34">
    <property type="entry name" value="MOLYBDATE-BINDING PROTEIN MOLA"/>
    <property type="match status" value="1"/>
</dbReference>
<accession>A0A2Z5PET1</accession>
<dbReference type="GeneID" id="41278932"/>
<dbReference type="InterPro" id="IPR036439">
    <property type="entry name" value="Dockerin_dom_sf"/>
</dbReference>
<dbReference type="Proteomes" id="UP000264208">
    <property type="component" value="Chromosome"/>
</dbReference>
<sequence length="423" mass="47683">MKKVIALLMLAMIAFMPSISAQAIGDINGDDSISIADVVYLFKHRNVGLDVGDLNCDNSVNVVDVVYLFKNYDTFRDPVVFAENFEMDPHWNEGYCYVKDSVGNEFVLLKEGATDPQIEGATVLTAPINSLACTQYSPVLSTADVLNNADVYDMIDGIGNWDTTNSEEIYSRYLNNETITVGGITDIDYDKIAILNPDVVFLGSWDDHDVAENKLETELGIDVARFYTYDEKTYLGRIEWAKFVAAFWGDSNSDAIEQYFQDAWHKRNELIRTASTVDDYPTVVYVMPVDYGGLTYYLYGSQNYNNKMITEFGGENIFNDIPGSSSLIIDAETFYERAASADVVIYMGMEYYGIESRDDLLQYDPNLASFESLSNGKLYIPVTSYYLDEAKDPANYMEDFARMIHPELYSGGDSSLTYFNKIE</sequence>
<dbReference type="PANTHER" id="PTHR30535">
    <property type="entry name" value="VITAMIN B12-BINDING PROTEIN"/>
    <property type="match status" value="1"/>
</dbReference>